<protein>
    <submittedName>
        <fullName evidence="1">Uncharacterized protein</fullName>
    </submittedName>
</protein>
<evidence type="ECO:0000313" key="2">
    <source>
        <dbReference type="Proteomes" id="UP000326678"/>
    </source>
</evidence>
<reference evidence="1 2" key="1">
    <citation type="submission" date="2019-10" db="EMBL/GenBank/DDBJ databases">
        <title>Genomic and transcriptomic insights into the perfect genentic adaptation of a filamentous nitrogen-fixing cyanobacterium to rice fields.</title>
        <authorList>
            <person name="Chen Z."/>
        </authorList>
    </citation>
    <scope>NUCLEOTIDE SEQUENCE [LARGE SCALE GENOMIC DNA]</scope>
    <source>
        <strain evidence="1">CCNUC1</strain>
    </source>
</reference>
<accession>A0A5P8W934</accession>
<sequence length="56" mass="5966">MNLVQAPSLVDGINLKSSISNPQAAPLVGADNLQSAIYNLQCVDIAMIRLMLKQLA</sequence>
<proteinExistence type="predicted"/>
<dbReference type="KEGG" id="nsh:GXM_06658"/>
<evidence type="ECO:0000313" key="1">
    <source>
        <dbReference type="EMBL" id="QFS49164.1"/>
    </source>
</evidence>
<dbReference type="AlphaFoldDB" id="A0A5P8W934"/>
<organism evidence="1 2">
    <name type="scientific">Nostoc sphaeroides CCNUC1</name>
    <dbReference type="NCBI Taxonomy" id="2653204"/>
    <lineage>
        <taxon>Bacteria</taxon>
        <taxon>Bacillati</taxon>
        <taxon>Cyanobacteriota</taxon>
        <taxon>Cyanophyceae</taxon>
        <taxon>Nostocales</taxon>
        <taxon>Nostocaceae</taxon>
        <taxon>Nostoc</taxon>
    </lineage>
</organism>
<keyword evidence="2" id="KW-1185">Reference proteome</keyword>
<gene>
    <name evidence="1" type="ORF">GXM_06658</name>
</gene>
<dbReference type="EMBL" id="CP045226">
    <property type="protein sequence ID" value="QFS49164.1"/>
    <property type="molecule type" value="Genomic_DNA"/>
</dbReference>
<name>A0A5P8W934_9NOSO</name>
<dbReference type="Proteomes" id="UP000326678">
    <property type="component" value="Chromosome Gxm1"/>
</dbReference>